<accession>A0A502HLN4</accession>
<dbReference type="RefSeq" id="WP_140669705.1">
    <property type="nucleotide sequence ID" value="NZ_RCZE01000012.1"/>
</dbReference>
<dbReference type="PANTHER" id="PTHR23044">
    <property type="entry name" value="3'-5' EXONUCLEASE ERI1-RELATED"/>
    <property type="match status" value="1"/>
</dbReference>
<dbReference type="PANTHER" id="PTHR23044:SF61">
    <property type="entry name" value="3'-5' EXORIBONUCLEASE 1-RELATED"/>
    <property type="match status" value="1"/>
</dbReference>
<sequence length="205" mass="22900">MSIVAKLLHLQAIQSLLAPYRYLYCVDLEATCDEVEESESPRPLAVVPDQMETIEVGLVVIDLVTLEIVDEFQRFVRPKINPTLTDFCKKLTSIQQADVNSAGTYVEVGQELGAFIAQYPNAAWASWGDYDARQLERDAAFAACPSLLEGLPHFNARKWHAGLYDNRPKSLKQTVESMGLAWQGTYHRAIDDARNVAAIIKEMLG</sequence>
<name>A0A502HLN4_9PSED</name>
<dbReference type="InterPro" id="IPR036397">
    <property type="entry name" value="RNaseH_sf"/>
</dbReference>
<keyword evidence="2" id="KW-0378">Hydrolase</keyword>
<dbReference type="SMART" id="SM00479">
    <property type="entry name" value="EXOIII"/>
    <property type="match status" value="1"/>
</dbReference>
<dbReference type="CDD" id="cd06133">
    <property type="entry name" value="ERI-1_3'hExo_like"/>
    <property type="match status" value="1"/>
</dbReference>
<evidence type="ECO:0000256" key="3">
    <source>
        <dbReference type="ARBA" id="ARBA00022839"/>
    </source>
</evidence>
<evidence type="ECO:0000313" key="6">
    <source>
        <dbReference type="Proteomes" id="UP000317933"/>
    </source>
</evidence>
<evidence type="ECO:0000256" key="2">
    <source>
        <dbReference type="ARBA" id="ARBA00022801"/>
    </source>
</evidence>
<dbReference type="Proteomes" id="UP000317933">
    <property type="component" value="Unassembled WGS sequence"/>
</dbReference>
<organism evidence="5 6">
    <name type="scientific">Pseudomonas arsenicoxydans</name>
    <dbReference type="NCBI Taxonomy" id="702115"/>
    <lineage>
        <taxon>Bacteria</taxon>
        <taxon>Pseudomonadati</taxon>
        <taxon>Pseudomonadota</taxon>
        <taxon>Gammaproteobacteria</taxon>
        <taxon>Pseudomonadales</taxon>
        <taxon>Pseudomonadaceae</taxon>
        <taxon>Pseudomonas</taxon>
    </lineage>
</organism>
<proteinExistence type="predicted"/>
<dbReference type="EMBL" id="RCZE01000012">
    <property type="protein sequence ID" value="TPG74604.1"/>
    <property type="molecule type" value="Genomic_DNA"/>
</dbReference>
<dbReference type="InterPro" id="IPR047201">
    <property type="entry name" value="ERI-1_3'hExo-like"/>
</dbReference>
<dbReference type="GO" id="GO:0006259">
    <property type="term" value="P:DNA metabolic process"/>
    <property type="evidence" value="ECO:0007669"/>
    <property type="project" value="UniProtKB-ARBA"/>
</dbReference>
<evidence type="ECO:0000313" key="5">
    <source>
        <dbReference type="EMBL" id="TPG74604.1"/>
    </source>
</evidence>
<dbReference type="AlphaFoldDB" id="A0A502HLN4"/>
<dbReference type="InterPro" id="IPR013520">
    <property type="entry name" value="Ribonucl_H"/>
</dbReference>
<dbReference type="GO" id="GO:0000175">
    <property type="term" value="F:3'-5'-RNA exonuclease activity"/>
    <property type="evidence" value="ECO:0007669"/>
    <property type="project" value="InterPro"/>
</dbReference>
<dbReference type="SUPFAM" id="SSF53098">
    <property type="entry name" value="Ribonuclease H-like"/>
    <property type="match status" value="1"/>
</dbReference>
<dbReference type="InterPro" id="IPR012337">
    <property type="entry name" value="RNaseH-like_sf"/>
</dbReference>
<feature type="domain" description="Exonuclease" evidence="4">
    <location>
        <begin position="22"/>
        <end position="205"/>
    </location>
</feature>
<gene>
    <name evidence="5" type="ORF">EAH78_23875</name>
</gene>
<dbReference type="Pfam" id="PF00929">
    <property type="entry name" value="RNase_T"/>
    <property type="match status" value="1"/>
</dbReference>
<dbReference type="Gene3D" id="3.30.420.10">
    <property type="entry name" value="Ribonuclease H-like superfamily/Ribonuclease H"/>
    <property type="match status" value="1"/>
</dbReference>
<keyword evidence="3 5" id="KW-0269">Exonuclease</keyword>
<reference evidence="5 6" key="1">
    <citation type="journal article" date="2019" name="Environ. Microbiol.">
        <title>Species interactions and distinct microbial communities in high Arctic permafrost affected cryosols are associated with the CH4 and CO2 gas fluxes.</title>
        <authorList>
            <person name="Altshuler I."/>
            <person name="Hamel J."/>
            <person name="Turney S."/>
            <person name="Magnuson E."/>
            <person name="Levesque R."/>
            <person name="Greer C."/>
            <person name="Whyte L.G."/>
        </authorList>
    </citation>
    <scope>NUCLEOTIDE SEQUENCE [LARGE SCALE GENOMIC DNA]</scope>
    <source>
        <strain evidence="5 6">E3</strain>
    </source>
</reference>
<protein>
    <submittedName>
        <fullName evidence="5">Exonuclease</fullName>
    </submittedName>
</protein>
<comment type="caution">
    <text evidence="5">The sequence shown here is derived from an EMBL/GenBank/DDBJ whole genome shotgun (WGS) entry which is preliminary data.</text>
</comment>
<keyword evidence="1" id="KW-0540">Nuclease</keyword>
<dbReference type="GO" id="GO:0003676">
    <property type="term" value="F:nucleic acid binding"/>
    <property type="evidence" value="ECO:0007669"/>
    <property type="project" value="InterPro"/>
</dbReference>
<evidence type="ECO:0000256" key="1">
    <source>
        <dbReference type="ARBA" id="ARBA00022722"/>
    </source>
</evidence>
<dbReference type="InterPro" id="IPR051274">
    <property type="entry name" value="3-5_Exoribonuclease"/>
</dbReference>
<evidence type="ECO:0000259" key="4">
    <source>
        <dbReference type="SMART" id="SM00479"/>
    </source>
</evidence>